<dbReference type="STRING" id="291112.PAU_03151"/>
<organism evidence="2 3">
    <name type="scientific">Photorhabdus asymbiotica subsp. asymbiotica (strain ATCC 43949 / 3105-77)</name>
    <name type="common">Xenorhabdus luminescens (strain 2)</name>
    <dbReference type="NCBI Taxonomy" id="553480"/>
    <lineage>
        <taxon>Bacteria</taxon>
        <taxon>Pseudomonadati</taxon>
        <taxon>Pseudomonadota</taxon>
        <taxon>Gammaproteobacteria</taxon>
        <taxon>Enterobacterales</taxon>
        <taxon>Morganellaceae</taxon>
        <taxon>Photorhabdus</taxon>
    </lineage>
</organism>
<feature type="region of interest" description="Disordered" evidence="1">
    <location>
        <begin position="1"/>
        <end position="26"/>
    </location>
</feature>
<dbReference type="Proteomes" id="UP000002747">
    <property type="component" value="Chromosome"/>
</dbReference>
<sequence length="40" mass="4623">MLISMNEKENSCFTNKKRENAPKNDNHAPLLCKINNIVHL</sequence>
<evidence type="ECO:0000313" key="3">
    <source>
        <dbReference type="Proteomes" id="UP000002747"/>
    </source>
</evidence>
<dbReference type="EMBL" id="FM162591">
    <property type="protein sequence ID" value="CAQ85239.1"/>
    <property type="molecule type" value="Genomic_DNA"/>
</dbReference>
<reference evidence="2 3" key="1">
    <citation type="journal article" date="2009" name="BMC Genomics">
        <title>Comparative genomics of the emerging human pathogen Photorhabdus asymbiotica with the insect pathogen Photorhabdus luminescens.</title>
        <authorList>
            <person name="Wilkinson P."/>
            <person name="Waterfield N.R."/>
            <person name="Crossman L."/>
            <person name="Corton C."/>
            <person name="Sanchez-Contreras M."/>
            <person name="Vlisidou I."/>
            <person name="Barron A."/>
            <person name="Bignell A."/>
            <person name="Clark L."/>
            <person name="Ormond D."/>
            <person name="Mayho M."/>
            <person name="Bason N."/>
            <person name="Smith F."/>
            <person name="Simmonds M."/>
            <person name="Churcher C."/>
            <person name="Harris D."/>
            <person name="Thompson N.R."/>
            <person name="Quail M."/>
            <person name="Parkhill J."/>
            <person name="ffrench-Constant R.H."/>
        </authorList>
    </citation>
    <scope>NUCLEOTIDE SEQUENCE [LARGE SCALE GENOMIC DNA]</scope>
    <source>
        <strain evidence="3">ATCC 43949 / 3105-77</strain>
    </source>
</reference>
<name>C7BH73_PHOAA</name>
<dbReference type="KEGG" id="pay:PAU_03151"/>
<evidence type="ECO:0000256" key="1">
    <source>
        <dbReference type="SAM" id="MobiDB-lite"/>
    </source>
</evidence>
<accession>C7BH73</accession>
<evidence type="ECO:0000313" key="2">
    <source>
        <dbReference type="EMBL" id="CAQ85239.1"/>
    </source>
</evidence>
<proteinExistence type="predicted"/>
<gene>
    <name evidence="2" type="primary">92M18.3</name>
    <name evidence="2" type="ordered locus">PAU_03151</name>
</gene>
<protein>
    <submittedName>
        <fullName evidence="2">Uncharacterized protein</fullName>
    </submittedName>
</protein>
<dbReference type="AlphaFoldDB" id="C7BH73"/>